<sequence>MVVEARSPYDDCNTTTDNSNVKVSMLPSLKKPKSMGLRAVEWLQNKTRL</sequence>
<evidence type="ECO:0000313" key="1">
    <source>
        <dbReference type="EMBL" id="CEK91942.1"/>
    </source>
</evidence>
<accession>A0A0B7BGH1</accession>
<dbReference type="AlphaFoldDB" id="A0A0B7BGH1"/>
<feature type="non-terminal residue" evidence="1">
    <location>
        <position position="49"/>
    </location>
</feature>
<proteinExistence type="predicted"/>
<organism evidence="1">
    <name type="scientific">Arion vulgaris</name>
    <dbReference type="NCBI Taxonomy" id="1028688"/>
    <lineage>
        <taxon>Eukaryota</taxon>
        <taxon>Metazoa</taxon>
        <taxon>Spiralia</taxon>
        <taxon>Lophotrochozoa</taxon>
        <taxon>Mollusca</taxon>
        <taxon>Gastropoda</taxon>
        <taxon>Heterobranchia</taxon>
        <taxon>Euthyneura</taxon>
        <taxon>Panpulmonata</taxon>
        <taxon>Eupulmonata</taxon>
        <taxon>Stylommatophora</taxon>
        <taxon>Helicina</taxon>
        <taxon>Arionoidea</taxon>
        <taxon>Arionidae</taxon>
        <taxon>Arion</taxon>
    </lineage>
</organism>
<name>A0A0B7BGH1_9EUPU</name>
<reference evidence="1" key="1">
    <citation type="submission" date="2014-12" db="EMBL/GenBank/DDBJ databases">
        <title>Insight into the proteome of Arion vulgaris.</title>
        <authorList>
            <person name="Aradska J."/>
            <person name="Bulat T."/>
            <person name="Smidak R."/>
            <person name="Sarate P."/>
            <person name="Gangsoo J."/>
            <person name="Sialana F."/>
            <person name="Bilban M."/>
            <person name="Lubec G."/>
        </authorList>
    </citation>
    <scope>NUCLEOTIDE SEQUENCE</scope>
    <source>
        <tissue evidence="1">Skin</tissue>
    </source>
</reference>
<dbReference type="EMBL" id="HACG01045077">
    <property type="protein sequence ID" value="CEK91942.1"/>
    <property type="molecule type" value="Transcribed_RNA"/>
</dbReference>
<protein>
    <submittedName>
        <fullName evidence="1">Uncharacterized protein</fullName>
    </submittedName>
</protein>
<gene>
    <name evidence="1" type="primary">ORF185713</name>
</gene>